<protein>
    <recommendedName>
        <fullName evidence="9">Lipoyl synthase, mitochondrial</fullName>
        <ecNumber evidence="9">2.8.1.8</ecNumber>
    </recommendedName>
    <alternativeName>
        <fullName evidence="9">Lipoate synthase</fullName>
        <shortName evidence="9">LS</shortName>
        <shortName evidence="9">Lip-syn</shortName>
    </alternativeName>
    <alternativeName>
        <fullName evidence="9">Lipoic acid synthase</fullName>
    </alternativeName>
</protein>
<dbReference type="InterPro" id="IPR058240">
    <property type="entry name" value="rSAM_sf"/>
</dbReference>
<evidence type="ECO:0000259" key="10">
    <source>
        <dbReference type="PROSITE" id="PS51918"/>
    </source>
</evidence>
<accession>A0A8K0GN68</accession>
<comment type="function">
    <text evidence="9">Catalyzes the radical-mediated insertion of two sulfur atoms into the C-6 and C-8 positions of the octanoyl moiety bound to the lipoyl domains of lipoate-dependent enzymes, thereby converting the octanoylated domains into lipoylated derivatives.</text>
</comment>
<evidence type="ECO:0000256" key="6">
    <source>
        <dbReference type="ARBA" id="ARBA00023004"/>
    </source>
</evidence>
<keyword evidence="5 9" id="KW-0479">Metal-binding</keyword>
<dbReference type="NCBIfam" id="TIGR00510">
    <property type="entry name" value="lipA"/>
    <property type="match status" value="1"/>
</dbReference>
<comment type="caution">
    <text evidence="11">The sequence shown here is derived from an EMBL/GenBank/DDBJ whole genome shotgun (WGS) entry which is preliminary data.</text>
</comment>
<comment type="catalytic activity">
    <reaction evidence="8 9">
        <text>[[Fe-S] cluster scaffold protein carrying a second [4Fe-4S](2+) cluster] + N(6)-octanoyl-L-lysyl-[protein] + 2 oxidized [2Fe-2S]-[ferredoxin] + 2 S-adenosyl-L-methionine + 4 H(+) = [[Fe-S] cluster scaffold protein] + N(6)-[(R)-dihydrolipoyl]-L-lysyl-[protein] + 4 Fe(3+) + 2 hydrogen sulfide + 2 5'-deoxyadenosine + 2 L-methionine + 2 reduced [2Fe-2S]-[ferredoxin]</text>
        <dbReference type="Rhea" id="RHEA:16585"/>
        <dbReference type="Rhea" id="RHEA-COMP:9928"/>
        <dbReference type="Rhea" id="RHEA-COMP:10000"/>
        <dbReference type="Rhea" id="RHEA-COMP:10001"/>
        <dbReference type="Rhea" id="RHEA-COMP:10475"/>
        <dbReference type="Rhea" id="RHEA-COMP:14568"/>
        <dbReference type="Rhea" id="RHEA-COMP:14569"/>
        <dbReference type="ChEBI" id="CHEBI:15378"/>
        <dbReference type="ChEBI" id="CHEBI:17319"/>
        <dbReference type="ChEBI" id="CHEBI:29034"/>
        <dbReference type="ChEBI" id="CHEBI:29919"/>
        <dbReference type="ChEBI" id="CHEBI:33722"/>
        <dbReference type="ChEBI" id="CHEBI:33737"/>
        <dbReference type="ChEBI" id="CHEBI:33738"/>
        <dbReference type="ChEBI" id="CHEBI:57844"/>
        <dbReference type="ChEBI" id="CHEBI:59789"/>
        <dbReference type="ChEBI" id="CHEBI:78809"/>
        <dbReference type="ChEBI" id="CHEBI:83100"/>
        <dbReference type="EC" id="2.8.1.8"/>
    </reaction>
</comment>
<dbReference type="EMBL" id="VTPC01000425">
    <property type="protein sequence ID" value="KAF2905821.1"/>
    <property type="molecule type" value="Genomic_DNA"/>
</dbReference>
<evidence type="ECO:0000256" key="1">
    <source>
        <dbReference type="ARBA" id="ARBA00004173"/>
    </source>
</evidence>
<dbReference type="Proteomes" id="UP000801492">
    <property type="component" value="Unassembled WGS sequence"/>
</dbReference>
<dbReference type="CDD" id="cd01335">
    <property type="entry name" value="Radical_SAM"/>
    <property type="match status" value="1"/>
</dbReference>
<dbReference type="OrthoDB" id="3231at2759"/>
<dbReference type="GO" id="GO:0005739">
    <property type="term" value="C:mitochondrion"/>
    <property type="evidence" value="ECO:0007669"/>
    <property type="project" value="UniProtKB-SubCell"/>
</dbReference>
<feature type="binding site" evidence="9">
    <location>
        <position position="147"/>
    </location>
    <ligand>
        <name>[4Fe-4S] cluster</name>
        <dbReference type="ChEBI" id="CHEBI:49883"/>
        <label>2</label>
        <note>4Fe-4S-S-AdoMet</note>
    </ligand>
</feature>
<keyword evidence="4 9" id="KW-0949">S-adenosyl-L-methionine</keyword>
<feature type="binding site" evidence="9">
    <location>
        <position position="355"/>
    </location>
    <ligand>
        <name>[4Fe-4S] cluster</name>
        <dbReference type="ChEBI" id="CHEBI:49883"/>
        <label>1</label>
    </ligand>
</feature>
<keyword evidence="2 9" id="KW-0004">4Fe-4S</keyword>
<comment type="similarity">
    <text evidence="9">Belongs to the radical SAM superfamily. Lipoyl synthase family.</text>
</comment>
<dbReference type="NCBIfam" id="NF004019">
    <property type="entry name" value="PRK05481.1"/>
    <property type="match status" value="1"/>
</dbReference>
<gene>
    <name evidence="11" type="ORF">ILUMI_00357</name>
</gene>
<feature type="binding site" evidence="9">
    <location>
        <position position="144"/>
    </location>
    <ligand>
        <name>[4Fe-4S] cluster</name>
        <dbReference type="ChEBI" id="CHEBI:49883"/>
        <label>2</label>
        <note>4Fe-4S-S-AdoMet</note>
    </ligand>
</feature>
<keyword evidence="9" id="KW-0496">Mitochondrion</keyword>
<dbReference type="InterPro" id="IPR003698">
    <property type="entry name" value="Lipoyl_synth"/>
</dbReference>
<dbReference type="InterPro" id="IPR006638">
    <property type="entry name" value="Elp3/MiaA/NifB-like_rSAM"/>
</dbReference>
<feature type="binding site" evidence="9">
    <location>
        <position position="140"/>
    </location>
    <ligand>
        <name>[4Fe-4S] cluster</name>
        <dbReference type="ChEBI" id="CHEBI:49883"/>
        <label>2</label>
        <note>4Fe-4S-S-AdoMet</note>
    </ligand>
</feature>
<dbReference type="PROSITE" id="PS51918">
    <property type="entry name" value="RADICAL_SAM"/>
    <property type="match status" value="1"/>
</dbReference>
<dbReference type="SMART" id="SM00729">
    <property type="entry name" value="Elp3"/>
    <property type="match status" value="1"/>
</dbReference>
<dbReference type="GO" id="GO:0009249">
    <property type="term" value="P:protein lipoylation"/>
    <property type="evidence" value="ECO:0007669"/>
    <property type="project" value="UniProtKB-UniRule"/>
</dbReference>
<evidence type="ECO:0000256" key="5">
    <source>
        <dbReference type="ARBA" id="ARBA00022723"/>
    </source>
</evidence>
<comment type="pathway">
    <text evidence="9">Protein modification; protein lipoylation via endogenous pathway; protein N(6)-(lipoyl)lysine from octanoyl-[acyl-carrier-protein]: step 2/2.</text>
</comment>
<dbReference type="InterPro" id="IPR031691">
    <property type="entry name" value="LIAS_N"/>
</dbReference>
<dbReference type="PANTHER" id="PTHR10949:SF0">
    <property type="entry name" value="LIPOYL SYNTHASE, MITOCHONDRIAL"/>
    <property type="match status" value="1"/>
</dbReference>
<dbReference type="PIRSF" id="PIRSF005963">
    <property type="entry name" value="Lipoyl_synth"/>
    <property type="match status" value="1"/>
</dbReference>
<feature type="binding site" evidence="9">
    <location>
        <position position="109"/>
    </location>
    <ligand>
        <name>[4Fe-4S] cluster</name>
        <dbReference type="ChEBI" id="CHEBI:49883"/>
        <label>1</label>
    </ligand>
</feature>
<dbReference type="SFLD" id="SFLDS00029">
    <property type="entry name" value="Radical_SAM"/>
    <property type="match status" value="1"/>
</dbReference>
<dbReference type="SUPFAM" id="SSF102114">
    <property type="entry name" value="Radical SAM enzymes"/>
    <property type="match status" value="1"/>
</dbReference>
<dbReference type="EC" id="2.8.1.8" evidence="9"/>
<dbReference type="HAMAP" id="MF_00206">
    <property type="entry name" value="Lipoyl_synth"/>
    <property type="match status" value="1"/>
</dbReference>
<feature type="domain" description="Radical SAM core" evidence="10">
    <location>
        <begin position="123"/>
        <end position="344"/>
    </location>
</feature>
<evidence type="ECO:0000256" key="2">
    <source>
        <dbReference type="ARBA" id="ARBA00022485"/>
    </source>
</evidence>
<evidence type="ECO:0000256" key="9">
    <source>
        <dbReference type="HAMAP-Rule" id="MF_03123"/>
    </source>
</evidence>
<dbReference type="AlphaFoldDB" id="A0A8K0GN68"/>
<dbReference type="SFLD" id="SFLDF00271">
    <property type="entry name" value="lipoyl_synthase"/>
    <property type="match status" value="1"/>
</dbReference>
<dbReference type="FunFam" id="3.20.20.70:FF:000036">
    <property type="entry name" value="Lipoyl synthase, mitochondrial"/>
    <property type="match status" value="1"/>
</dbReference>
<dbReference type="NCBIfam" id="NF009544">
    <property type="entry name" value="PRK12928.1"/>
    <property type="match status" value="1"/>
</dbReference>
<evidence type="ECO:0000313" key="11">
    <source>
        <dbReference type="EMBL" id="KAF2905821.1"/>
    </source>
</evidence>
<sequence length="376" mass="41984">MMLRETHVLLKALNSTQKNCVRLQHKSRLESLKERITGGPSLQEFINNPDPVLNEDINEWDSYEGKLRRGKGESERLRLPPWLKTKIPVGENYARLKDQLRKLNLSTVCEEARCPNIGECWGGGEHKTATATIMLLGDTCTRGCRFCSVKTSRAPPAPDPNEPVHTATAIASWGLDYVVLTSVDRDDLPDGGSNHFAKTVKEIKRQNDNILVECLVPDFRGDLTAVKTIVESGLDVYAHNIETVEALTPFVRDRRAKYRQSLATLEGAKSVNSDLITKSSIMLGLGETDEEIQQTLADLRTAGVHCVTLGQYMQPTKRHLKVVEYVTPSKFKHWEEIGNSMGFLYVASGPLVRSSYKAGEFFIASILKNRKTSRAS</sequence>
<dbReference type="GO" id="GO:0016992">
    <property type="term" value="F:lipoate synthase activity"/>
    <property type="evidence" value="ECO:0007669"/>
    <property type="project" value="UniProtKB-UniRule"/>
</dbReference>
<reference evidence="11" key="1">
    <citation type="submission" date="2019-08" db="EMBL/GenBank/DDBJ databases">
        <title>The genome of the North American firefly Photinus pyralis.</title>
        <authorList>
            <consortium name="Photinus pyralis genome working group"/>
            <person name="Fallon T.R."/>
            <person name="Sander Lower S.E."/>
            <person name="Weng J.-K."/>
        </authorList>
    </citation>
    <scope>NUCLEOTIDE SEQUENCE</scope>
    <source>
        <strain evidence="11">TRF0915ILg1</strain>
        <tissue evidence="11">Whole body</tissue>
    </source>
</reference>
<evidence type="ECO:0000256" key="3">
    <source>
        <dbReference type="ARBA" id="ARBA00022679"/>
    </source>
</evidence>
<dbReference type="Gene3D" id="3.20.20.70">
    <property type="entry name" value="Aldolase class I"/>
    <property type="match status" value="1"/>
</dbReference>
<dbReference type="SFLD" id="SFLDG01058">
    <property type="entry name" value="lipoyl_synthase_like"/>
    <property type="match status" value="1"/>
</dbReference>
<evidence type="ECO:0000256" key="8">
    <source>
        <dbReference type="ARBA" id="ARBA00047326"/>
    </source>
</evidence>
<dbReference type="GO" id="GO:0051539">
    <property type="term" value="F:4 iron, 4 sulfur cluster binding"/>
    <property type="evidence" value="ECO:0007669"/>
    <property type="project" value="UniProtKB-UniRule"/>
</dbReference>
<keyword evidence="6 9" id="KW-0408">Iron</keyword>
<dbReference type="UniPathway" id="UPA00538">
    <property type="reaction ID" value="UER00593"/>
</dbReference>
<proteinExistence type="inferred from homology"/>
<feature type="binding site" evidence="9">
    <location>
        <position position="120"/>
    </location>
    <ligand>
        <name>[4Fe-4S] cluster</name>
        <dbReference type="ChEBI" id="CHEBI:49883"/>
        <label>1</label>
    </ligand>
</feature>
<keyword evidence="7 9" id="KW-0411">Iron-sulfur</keyword>
<dbReference type="PANTHER" id="PTHR10949">
    <property type="entry name" value="LIPOYL SYNTHASE"/>
    <property type="match status" value="1"/>
</dbReference>
<comment type="cofactor">
    <cofactor evidence="9">
        <name>[4Fe-4S] cluster</name>
        <dbReference type="ChEBI" id="CHEBI:49883"/>
    </cofactor>
    <text evidence="9">Binds 2 [4Fe-4S] clusters per subunit. One cluster is coordinated with 3 cysteines and an exchangeable S-adenosyl-L-methionine.</text>
</comment>
<keyword evidence="3 9" id="KW-0808">Transferase</keyword>
<dbReference type="Pfam" id="PF04055">
    <property type="entry name" value="Radical_SAM"/>
    <property type="match status" value="1"/>
</dbReference>
<evidence type="ECO:0000313" key="12">
    <source>
        <dbReference type="Proteomes" id="UP000801492"/>
    </source>
</evidence>
<dbReference type="InterPro" id="IPR007197">
    <property type="entry name" value="rSAM"/>
</dbReference>
<evidence type="ECO:0000256" key="4">
    <source>
        <dbReference type="ARBA" id="ARBA00022691"/>
    </source>
</evidence>
<organism evidence="11 12">
    <name type="scientific">Ignelater luminosus</name>
    <name type="common">Cucubano</name>
    <name type="synonym">Pyrophorus luminosus</name>
    <dbReference type="NCBI Taxonomy" id="2038154"/>
    <lineage>
        <taxon>Eukaryota</taxon>
        <taxon>Metazoa</taxon>
        <taxon>Ecdysozoa</taxon>
        <taxon>Arthropoda</taxon>
        <taxon>Hexapoda</taxon>
        <taxon>Insecta</taxon>
        <taxon>Pterygota</taxon>
        <taxon>Neoptera</taxon>
        <taxon>Endopterygota</taxon>
        <taxon>Coleoptera</taxon>
        <taxon>Polyphaga</taxon>
        <taxon>Elateriformia</taxon>
        <taxon>Elateroidea</taxon>
        <taxon>Elateridae</taxon>
        <taxon>Agrypninae</taxon>
        <taxon>Pyrophorini</taxon>
        <taxon>Ignelater</taxon>
    </lineage>
</organism>
<feature type="binding site" evidence="9">
    <location>
        <position position="114"/>
    </location>
    <ligand>
        <name>[4Fe-4S] cluster</name>
        <dbReference type="ChEBI" id="CHEBI:49883"/>
        <label>1</label>
    </ligand>
</feature>
<keyword evidence="12" id="KW-1185">Reference proteome</keyword>
<name>A0A8K0GN68_IGNLU</name>
<dbReference type="Pfam" id="PF16881">
    <property type="entry name" value="LIAS_N"/>
    <property type="match status" value="1"/>
</dbReference>
<dbReference type="GO" id="GO:0046872">
    <property type="term" value="F:metal ion binding"/>
    <property type="evidence" value="ECO:0007669"/>
    <property type="project" value="UniProtKB-KW"/>
</dbReference>
<evidence type="ECO:0000256" key="7">
    <source>
        <dbReference type="ARBA" id="ARBA00023014"/>
    </source>
</evidence>
<dbReference type="InterPro" id="IPR013785">
    <property type="entry name" value="Aldolase_TIM"/>
</dbReference>
<comment type="subcellular location">
    <subcellularLocation>
        <location evidence="1 9">Mitochondrion</location>
    </subcellularLocation>
</comment>